<dbReference type="RefSeq" id="XP_009494119.1">
    <property type="nucleotide sequence ID" value="XM_009495844.1"/>
</dbReference>
<protein>
    <submittedName>
        <fullName evidence="2">Uncharacterized protein</fullName>
    </submittedName>
</protein>
<evidence type="ECO:0000256" key="1">
    <source>
        <dbReference type="SAM" id="MobiDB-lite"/>
    </source>
</evidence>
<proteinExistence type="predicted"/>
<feature type="region of interest" description="Disordered" evidence="1">
    <location>
        <begin position="76"/>
        <end position="186"/>
    </location>
</feature>
<dbReference type="AlphaFoldDB" id="A0A058ZAN1"/>
<dbReference type="EMBL" id="KB932203">
    <property type="protein sequence ID" value="KCV70996.1"/>
    <property type="molecule type" value="Genomic_DNA"/>
</dbReference>
<gene>
    <name evidence="2" type="ORF">H696_01942</name>
</gene>
<sequence>MPPHDRPRPFLVEATGPMLAASAPASLMLGAIRRQDISDGVPPGQWGDPLSVAELQAPRVSLSGEETAEFARLCEQIATLPPGDDGSPYDPDGWDRAAVARALGRRDGPAAPAGSSPSLPPAPEARRRAHPHHQPAPGRGITLPPPTSGAAAAPGSHPYHQQQQQPPRRHYHHPDAHGQRPPDRMR</sequence>
<organism evidence="2">
    <name type="scientific">Fonticula alba</name>
    <name type="common">Slime mold</name>
    <dbReference type="NCBI Taxonomy" id="691883"/>
    <lineage>
        <taxon>Eukaryota</taxon>
        <taxon>Rotosphaerida</taxon>
        <taxon>Fonticulaceae</taxon>
        <taxon>Fonticula</taxon>
    </lineage>
</organism>
<dbReference type="Proteomes" id="UP000030693">
    <property type="component" value="Unassembled WGS sequence"/>
</dbReference>
<feature type="compositionally biased region" description="Low complexity" evidence="1">
    <location>
        <begin position="148"/>
        <end position="166"/>
    </location>
</feature>
<dbReference type="GeneID" id="20526667"/>
<evidence type="ECO:0000313" key="3">
    <source>
        <dbReference type="Proteomes" id="UP000030693"/>
    </source>
</evidence>
<feature type="compositionally biased region" description="Low complexity" evidence="1">
    <location>
        <begin position="81"/>
        <end position="91"/>
    </location>
</feature>
<feature type="compositionally biased region" description="Basic and acidic residues" evidence="1">
    <location>
        <begin position="173"/>
        <end position="186"/>
    </location>
</feature>
<evidence type="ECO:0000313" key="2">
    <source>
        <dbReference type="EMBL" id="KCV70996.1"/>
    </source>
</evidence>
<reference evidence="2" key="1">
    <citation type="submission" date="2013-04" db="EMBL/GenBank/DDBJ databases">
        <title>The Genome Sequence of Fonticula alba ATCC 38817.</title>
        <authorList>
            <consortium name="The Broad Institute Genomics Platform"/>
            <person name="Russ C."/>
            <person name="Cuomo C."/>
            <person name="Burger G."/>
            <person name="Gray M.W."/>
            <person name="Holland P.W.H."/>
            <person name="King N."/>
            <person name="Lang F.B.F."/>
            <person name="Roger A.J."/>
            <person name="Ruiz-Trillo I."/>
            <person name="Brown M."/>
            <person name="Walker B."/>
            <person name="Young S."/>
            <person name="Zeng Q."/>
            <person name="Gargeya S."/>
            <person name="Fitzgerald M."/>
            <person name="Haas B."/>
            <person name="Abouelleil A."/>
            <person name="Allen A.W."/>
            <person name="Alvarado L."/>
            <person name="Arachchi H.M."/>
            <person name="Berlin A.M."/>
            <person name="Chapman S.B."/>
            <person name="Gainer-Dewar J."/>
            <person name="Goldberg J."/>
            <person name="Griggs A."/>
            <person name="Gujja S."/>
            <person name="Hansen M."/>
            <person name="Howarth C."/>
            <person name="Imamovic A."/>
            <person name="Ireland A."/>
            <person name="Larimer J."/>
            <person name="McCowan C."/>
            <person name="Murphy C."/>
            <person name="Pearson M."/>
            <person name="Poon T.W."/>
            <person name="Priest M."/>
            <person name="Roberts A."/>
            <person name="Saif S."/>
            <person name="Shea T."/>
            <person name="Sisk P."/>
            <person name="Sykes S."/>
            <person name="Wortman J."/>
            <person name="Nusbaum C."/>
            <person name="Birren B."/>
        </authorList>
    </citation>
    <scope>NUCLEOTIDE SEQUENCE [LARGE SCALE GENOMIC DNA]</scope>
    <source>
        <strain evidence="2">ATCC 38817</strain>
    </source>
</reference>
<keyword evidence="3" id="KW-1185">Reference proteome</keyword>
<accession>A0A058ZAN1</accession>
<name>A0A058ZAN1_FONAL</name>